<proteinExistence type="predicted"/>
<dbReference type="NCBIfam" id="TIGR04126">
    <property type="entry name" value="PGF_CTERM"/>
    <property type="match status" value="1"/>
</dbReference>
<dbReference type="InterPro" id="IPR008334">
    <property type="entry name" value="5'-Nucleotdase_C"/>
</dbReference>
<evidence type="ECO:0000259" key="5">
    <source>
        <dbReference type="Pfam" id="PF02872"/>
    </source>
</evidence>
<sequence length="695" mass="73670">MRKSATLFLILSLVVAGAVPPAAASASDSHSTTGTAAPAPTAAQTPTNNTSDGATTLTILSYNDVQTAAAQNGTLPRMVTLINQRRAAHDNPTVVVGGGDEVSPHSLSPLTQWRTPVEVLNVLDPAAEVIGNHDLDYGFDAVANFSENSEFPWLMANVVDEETGEPIPGTKPYTVVERRGVKVGIVGVADRKIKSKTSVDFDEQGYELKNYSDTASEYATMLKQEKNVDVVVVSAHLGVPVAKTLANTTENVDAIVVGDDEIEYPPAETGGAVIMEAEARAEHVAELNLTVENGNVTGWNGRLLDVTENVSKNETVSNIVTDARKAELSKVAGRTTVELDARFASNYHDETALGNMIGDSFRAQTGAEVAITNAGGIRSNGVYGPGNLTVGDAYNMLPFSNTLVTVELTGAQLEQLLASQVVTLESEEGQQYGAESKLQVSGVTYEWVGHNGTDRIRDAWVGGEPVSDDETYNVTVNSYMAGWDDSVLQNATVVSESHMLYGTALVKYVRSNSPVSPTDENRIRRVDAEVETKSVTASERTATVELAAPNGTQNLSEFYATTGDASDRLAAESVSLSNGTVTVAFDIAELRELSSGDAVQIYGGYNTSAYQRVYFNNSVLNAEVSADEFGAETTTATTTEPATTVDTTTATTREAPVEDGTETTTGETHTDIPGFTPVTGVVALLAAVFVVLRRV</sequence>
<reference evidence="6 7" key="1">
    <citation type="submission" date="2022-04" db="EMBL/GenBank/DDBJ databases">
        <title>Diverse halophilic archaea isolated from saline environments.</title>
        <authorList>
            <person name="Cui H.-L."/>
        </authorList>
    </citation>
    <scope>NUCLEOTIDE SEQUENCE [LARGE SCALE GENOMIC DNA]</scope>
    <source>
        <strain evidence="6 7">XZYJT49</strain>
    </source>
</reference>
<dbReference type="SUPFAM" id="SSF55816">
    <property type="entry name" value="5'-nucleotidase (syn. UDP-sugar hydrolase), C-terminal domain"/>
    <property type="match status" value="1"/>
</dbReference>
<keyword evidence="3" id="KW-1133">Transmembrane helix</keyword>
<dbReference type="GO" id="GO:0009166">
    <property type="term" value="P:nucleotide catabolic process"/>
    <property type="evidence" value="ECO:0007669"/>
    <property type="project" value="InterPro"/>
</dbReference>
<dbReference type="EMBL" id="CP096659">
    <property type="protein sequence ID" value="UPV75443.1"/>
    <property type="molecule type" value="Genomic_DNA"/>
</dbReference>
<feature type="transmembrane region" description="Helical" evidence="3">
    <location>
        <begin position="674"/>
        <end position="692"/>
    </location>
</feature>
<dbReference type="Pfam" id="PF00149">
    <property type="entry name" value="Metallophos"/>
    <property type="match status" value="1"/>
</dbReference>
<evidence type="ECO:0000313" key="6">
    <source>
        <dbReference type="EMBL" id="UPV75443.1"/>
    </source>
</evidence>
<feature type="domain" description="Calcineurin-like phosphoesterase" evidence="4">
    <location>
        <begin position="58"/>
        <end position="259"/>
    </location>
</feature>
<evidence type="ECO:0000256" key="2">
    <source>
        <dbReference type="SAM" id="MobiDB-lite"/>
    </source>
</evidence>
<dbReference type="GeneID" id="72184550"/>
<dbReference type="Proteomes" id="UP000830729">
    <property type="component" value="Chromosome"/>
</dbReference>
<feature type="domain" description="5'-Nucleotidase C-terminal" evidence="5">
    <location>
        <begin position="331"/>
        <end position="484"/>
    </location>
</feature>
<feature type="region of interest" description="Disordered" evidence="2">
    <location>
        <begin position="23"/>
        <end position="52"/>
    </location>
</feature>
<keyword evidence="7" id="KW-1185">Reference proteome</keyword>
<gene>
    <name evidence="6" type="ORF">M0R89_05085</name>
</gene>
<dbReference type="InterPro" id="IPR036907">
    <property type="entry name" value="5'-Nucleotdase_C_sf"/>
</dbReference>
<protein>
    <submittedName>
        <fullName evidence="6">5'-nucleotidase C-terminal domain-containing protein</fullName>
    </submittedName>
</protein>
<dbReference type="AlphaFoldDB" id="A0A8U0HXE3"/>
<keyword evidence="3" id="KW-0812">Transmembrane</keyword>
<dbReference type="GO" id="GO:0005886">
    <property type="term" value="C:plasma membrane"/>
    <property type="evidence" value="ECO:0007669"/>
    <property type="project" value="UniProtKB-SubCell"/>
</dbReference>
<dbReference type="Gene3D" id="3.60.21.10">
    <property type="match status" value="1"/>
</dbReference>
<evidence type="ECO:0000256" key="1">
    <source>
        <dbReference type="ARBA" id="ARBA00022729"/>
    </source>
</evidence>
<dbReference type="Pfam" id="PF02872">
    <property type="entry name" value="5_nucleotid_C"/>
    <property type="match status" value="1"/>
</dbReference>
<dbReference type="Gene3D" id="3.90.780.10">
    <property type="entry name" value="5'-Nucleotidase, C-terminal domain"/>
    <property type="match status" value="1"/>
</dbReference>
<dbReference type="PRINTS" id="PR01607">
    <property type="entry name" value="APYRASEFAMLY"/>
</dbReference>
<dbReference type="RefSeq" id="WP_248651484.1">
    <property type="nucleotide sequence ID" value="NZ_CP096659.1"/>
</dbReference>
<accession>A0A8U0HXE3</accession>
<feature type="region of interest" description="Disordered" evidence="2">
    <location>
        <begin position="632"/>
        <end position="672"/>
    </location>
</feature>
<dbReference type="GO" id="GO:0016787">
    <property type="term" value="F:hydrolase activity"/>
    <property type="evidence" value="ECO:0007669"/>
    <property type="project" value="InterPro"/>
</dbReference>
<feature type="compositionally biased region" description="Low complexity" evidence="2">
    <location>
        <begin position="23"/>
        <end position="50"/>
    </location>
</feature>
<dbReference type="PANTHER" id="PTHR11575">
    <property type="entry name" value="5'-NUCLEOTIDASE-RELATED"/>
    <property type="match status" value="1"/>
</dbReference>
<dbReference type="InterPro" id="IPR029052">
    <property type="entry name" value="Metallo-depent_PP-like"/>
</dbReference>
<feature type="compositionally biased region" description="Low complexity" evidence="2">
    <location>
        <begin position="632"/>
        <end position="654"/>
    </location>
</feature>
<dbReference type="GO" id="GO:0030115">
    <property type="term" value="C:S-layer"/>
    <property type="evidence" value="ECO:0007669"/>
    <property type="project" value="UniProtKB-SubCell"/>
</dbReference>
<dbReference type="PANTHER" id="PTHR11575:SF24">
    <property type="entry name" value="5'-NUCLEOTIDASE"/>
    <property type="match status" value="1"/>
</dbReference>
<name>A0A8U0HXE3_9EURY</name>
<evidence type="ECO:0000259" key="4">
    <source>
        <dbReference type="Pfam" id="PF00149"/>
    </source>
</evidence>
<keyword evidence="3" id="KW-0472">Membrane</keyword>
<dbReference type="SUPFAM" id="SSF56300">
    <property type="entry name" value="Metallo-dependent phosphatases"/>
    <property type="match status" value="1"/>
</dbReference>
<keyword evidence="1" id="KW-0732">Signal</keyword>
<dbReference type="InterPro" id="IPR026371">
    <property type="entry name" value="PGF_CTERM"/>
</dbReference>
<evidence type="ECO:0000313" key="7">
    <source>
        <dbReference type="Proteomes" id="UP000830729"/>
    </source>
</evidence>
<evidence type="ECO:0000256" key="3">
    <source>
        <dbReference type="SAM" id="Phobius"/>
    </source>
</evidence>
<dbReference type="InterPro" id="IPR006179">
    <property type="entry name" value="5_nucleotidase/apyrase"/>
</dbReference>
<dbReference type="KEGG" id="halx:M0R89_05085"/>
<organism evidence="6 7">
    <name type="scientific">Halorussus limi</name>
    <dbReference type="NCBI Taxonomy" id="2938695"/>
    <lineage>
        <taxon>Archaea</taxon>
        <taxon>Methanobacteriati</taxon>
        <taxon>Methanobacteriota</taxon>
        <taxon>Stenosarchaea group</taxon>
        <taxon>Halobacteria</taxon>
        <taxon>Halobacteriales</taxon>
        <taxon>Haladaptataceae</taxon>
        <taxon>Halorussus</taxon>
    </lineage>
</organism>
<dbReference type="InterPro" id="IPR004843">
    <property type="entry name" value="Calcineurin-like_PHP"/>
</dbReference>